<feature type="compositionally biased region" description="Polar residues" evidence="1">
    <location>
        <begin position="453"/>
        <end position="463"/>
    </location>
</feature>
<dbReference type="GO" id="GO:0006351">
    <property type="term" value="P:DNA-templated transcription"/>
    <property type="evidence" value="ECO:0007669"/>
    <property type="project" value="InterPro"/>
</dbReference>
<evidence type="ECO:0000256" key="1">
    <source>
        <dbReference type="SAM" id="MobiDB-lite"/>
    </source>
</evidence>
<keyword evidence="4" id="KW-1185">Reference proteome</keyword>
<feature type="region of interest" description="Disordered" evidence="1">
    <location>
        <begin position="452"/>
        <end position="520"/>
    </location>
</feature>
<reference evidence="3 4" key="1">
    <citation type="submission" date="2024-03" db="EMBL/GenBank/DDBJ databases">
        <title>The Acrasis kona genome and developmental transcriptomes reveal deep origins of eukaryotic multicellular pathways.</title>
        <authorList>
            <person name="Sheikh S."/>
            <person name="Fu C.-J."/>
            <person name="Brown M.W."/>
            <person name="Baldauf S.L."/>
        </authorList>
    </citation>
    <scope>NUCLEOTIDE SEQUENCE [LARGE SCALE GENOMIC DNA]</scope>
    <source>
        <strain evidence="3 4">ATCC MYA-3509</strain>
    </source>
</reference>
<feature type="compositionally biased region" description="Low complexity" evidence="1">
    <location>
        <begin position="413"/>
        <end position="430"/>
    </location>
</feature>
<dbReference type="SMART" id="SM00751">
    <property type="entry name" value="BSD"/>
    <property type="match status" value="1"/>
</dbReference>
<dbReference type="Pfam" id="PF03909">
    <property type="entry name" value="BSD"/>
    <property type="match status" value="1"/>
</dbReference>
<name>A0AAW2Z6T7_9EUKA</name>
<dbReference type="PANTHER" id="PTHR12856">
    <property type="entry name" value="TRANSCRIPTION INITIATION FACTOR IIH-RELATED"/>
    <property type="match status" value="1"/>
</dbReference>
<sequence>TADDFWATHSHQLKTNKISVAQEPGLKNSIFNIAELEQINNQQTLRFTPLVIRQIFSEFPAVKVSYNNNVPHKLSESEFWNRFARSHYFNRRRTQETRAQQDDIFRPYEERLEGKEAKADVGKFVDLTTDDKRECYGVRSDELTAPSRTGASLPILKEFNTRSSRIMQSHIASTDPKEIEADENEDRIHTLMEEQLSSTNHLYIPLNIHDKSRYFEGLQTSTSSQSNHASQPSIMISSSRSELVSDYSASTLMSTFVQEIHELSIDGNLDLQKALVSSSFAEKISVELTNLATETTFTNSQSARIDEDFREQLSSEFHVVVELLRHLWSLLAIPKTKWNPVTTAKAEKLIKTLKDKKESIETLEKEQLHQTTAATAMHNQVNQTKQLTKPLLDTLENAIEAYLSKSAPPKKIANPVPNPVATTVTPNKTNGSSVVSQTPASAPISFGGMTIGKVNSSSPQNAAQPGAPKISFSLGGAAKKPATSTPPPTQGFVMNIPSKPGVRNSNGDPELEPPNKKQKM</sequence>
<dbReference type="EMBL" id="JAOPGA020001109">
    <property type="protein sequence ID" value="KAL0485140.1"/>
    <property type="molecule type" value="Genomic_DNA"/>
</dbReference>
<dbReference type="Proteomes" id="UP001431209">
    <property type="component" value="Unassembled WGS sequence"/>
</dbReference>
<comment type="caution">
    <text evidence="3">The sequence shown here is derived from an EMBL/GenBank/DDBJ whole genome shotgun (WGS) entry which is preliminary data.</text>
</comment>
<evidence type="ECO:0000259" key="2">
    <source>
        <dbReference type="PROSITE" id="PS50858"/>
    </source>
</evidence>
<dbReference type="AlphaFoldDB" id="A0AAW2Z6T7"/>
<evidence type="ECO:0000313" key="3">
    <source>
        <dbReference type="EMBL" id="KAL0485140.1"/>
    </source>
</evidence>
<protein>
    <submittedName>
        <fullName evidence="3">Gtf2h1</fullName>
    </submittedName>
</protein>
<feature type="domain" description="BSD" evidence="2">
    <location>
        <begin position="52"/>
        <end position="91"/>
    </location>
</feature>
<dbReference type="PROSITE" id="PS50858">
    <property type="entry name" value="BSD"/>
    <property type="match status" value="1"/>
</dbReference>
<dbReference type="InterPro" id="IPR005607">
    <property type="entry name" value="BSD_dom"/>
</dbReference>
<gene>
    <name evidence="3" type="ORF">AKO1_004339</name>
</gene>
<proteinExistence type="predicted"/>
<organism evidence="3 4">
    <name type="scientific">Acrasis kona</name>
    <dbReference type="NCBI Taxonomy" id="1008807"/>
    <lineage>
        <taxon>Eukaryota</taxon>
        <taxon>Discoba</taxon>
        <taxon>Heterolobosea</taxon>
        <taxon>Tetramitia</taxon>
        <taxon>Eutetramitia</taxon>
        <taxon>Acrasidae</taxon>
        <taxon>Acrasis</taxon>
    </lineage>
</organism>
<dbReference type="GO" id="GO:0000439">
    <property type="term" value="C:transcription factor TFIIH core complex"/>
    <property type="evidence" value="ECO:0007669"/>
    <property type="project" value="InterPro"/>
</dbReference>
<feature type="non-terminal residue" evidence="3">
    <location>
        <position position="1"/>
    </location>
</feature>
<evidence type="ECO:0000313" key="4">
    <source>
        <dbReference type="Proteomes" id="UP001431209"/>
    </source>
</evidence>
<accession>A0AAW2Z6T7</accession>
<dbReference type="InterPro" id="IPR027079">
    <property type="entry name" value="Tfb1/GTF2H1"/>
</dbReference>
<feature type="region of interest" description="Disordered" evidence="1">
    <location>
        <begin position="413"/>
        <end position="439"/>
    </location>
</feature>
<dbReference type="GO" id="GO:0006289">
    <property type="term" value="P:nucleotide-excision repair"/>
    <property type="evidence" value="ECO:0007669"/>
    <property type="project" value="InterPro"/>
</dbReference>